<accession>A0AAE1E608</accession>
<organism evidence="1 2">
    <name type="scientific">Elysia crispata</name>
    <name type="common">lettuce slug</name>
    <dbReference type="NCBI Taxonomy" id="231223"/>
    <lineage>
        <taxon>Eukaryota</taxon>
        <taxon>Metazoa</taxon>
        <taxon>Spiralia</taxon>
        <taxon>Lophotrochozoa</taxon>
        <taxon>Mollusca</taxon>
        <taxon>Gastropoda</taxon>
        <taxon>Heterobranchia</taxon>
        <taxon>Euthyneura</taxon>
        <taxon>Panpulmonata</taxon>
        <taxon>Sacoglossa</taxon>
        <taxon>Placobranchoidea</taxon>
        <taxon>Plakobranchidae</taxon>
        <taxon>Elysia</taxon>
    </lineage>
</organism>
<dbReference type="Proteomes" id="UP001283361">
    <property type="component" value="Unassembled WGS sequence"/>
</dbReference>
<protein>
    <submittedName>
        <fullName evidence="1">Uncharacterized protein</fullName>
    </submittedName>
</protein>
<evidence type="ECO:0000313" key="2">
    <source>
        <dbReference type="Proteomes" id="UP001283361"/>
    </source>
</evidence>
<dbReference type="AlphaFoldDB" id="A0AAE1E608"/>
<gene>
    <name evidence="1" type="ORF">RRG08_043889</name>
</gene>
<keyword evidence="2" id="KW-1185">Reference proteome</keyword>
<comment type="caution">
    <text evidence="1">The sequence shown here is derived from an EMBL/GenBank/DDBJ whole genome shotgun (WGS) entry which is preliminary data.</text>
</comment>
<name>A0AAE1E608_9GAST</name>
<proteinExistence type="predicted"/>
<sequence>MGLVSVGSNTAYFFDVSHLLDRTIILVNQLDQVFFDGLRTIIRILGRCGDTRHFMGLSPEETWSHLCNTLNKTKSKNVTEMRPGHRDPLKKSETLLVTRMPVGAAVAVTRLIYDLQLVQALQGTRR</sequence>
<dbReference type="EMBL" id="JAWDGP010001021">
    <property type="protein sequence ID" value="KAK3795659.1"/>
    <property type="molecule type" value="Genomic_DNA"/>
</dbReference>
<evidence type="ECO:0000313" key="1">
    <source>
        <dbReference type="EMBL" id="KAK3795659.1"/>
    </source>
</evidence>
<reference evidence="1" key="1">
    <citation type="journal article" date="2023" name="G3 (Bethesda)">
        <title>A reference genome for the long-term kleptoplast-retaining sea slug Elysia crispata morphotype clarki.</title>
        <authorList>
            <person name="Eastman K.E."/>
            <person name="Pendleton A.L."/>
            <person name="Shaikh M.A."/>
            <person name="Suttiyut T."/>
            <person name="Ogas R."/>
            <person name="Tomko P."/>
            <person name="Gavelis G."/>
            <person name="Widhalm J.R."/>
            <person name="Wisecaver J.H."/>
        </authorList>
    </citation>
    <scope>NUCLEOTIDE SEQUENCE</scope>
    <source>
        <strain evidence="1">ECLA1</strain>
    </source>
</reference>